<evidence type="ECO:0000313" key="1">
    <source>
        <dbReference type="EMBL" id="CAB4724244.1"/>
    </source>
</evidence>
<proteinExistence type="predicted"/>
<sequence length="70" mass="7545">MISIPIKYTTVPPEIIAVTYPKLFNAIANLFSSTPFLSICVTVTNFKSFRIGLTICAVTVSGFKVCTVGV</sequence>
<dbReference type="AlphaFoldDB" id="A0A6J6RP15"/>
<accession>A0A6J6RP15</accession>
<gene>
    <name evidence="1" type="ORF">UFOPK2659_00866</name>
</gene>
<name>A0A6J6RP15_9ZZZZ</name>
<organism evidence="1">
    <name type="scientific">freshwater metagenome</name>
    <dbReference type="NCBI Taxonomy" id="449393"/>
    <lineage>
        <taxon>unclassified sequences</taxon>
        <taxon>metagenomes</taxon>
        <taxon>ecological metagenomes</taxon>
    </lineage>
</organism>
<dbReference type="EMBL" id="CAEZYJ010000129">
    <property type="protein sequence ID" value="CAB4724244.1"/>
    <property type="molecule type" value="Genomic_DNA"/>
</dbReference>
<reference evidence="1" key="1">
    <citation type="submission" date="2020-05" db="EMBL/GenBank/DDBJ databases">
        <authorList>
            <person name="Chiriac C."/>
            <person name="Salcher M."/>
            <person name="Ghai R."/>
            <person name="Kavagutti S V."/>
        </authorList>
    </citation>
    <scope>NUCLEOTIDE SEQUENCE</scope>
</reference>
<protein>
    <submittedName>
        <fullName evidence="1">Unannotated protein</fullName>
    </submittedName>
</protein>